<dbReference type="EMBL" id="CAICTM010000430">
    <property type="protein sequence ID" value="CAB9510313.1"/>
    <property type="molecule type" value="Genomic_DNA"/>
</dbReference>
<feature type="transmembrane region" description="Helical" evidence="1">
    <location>
        <begin position="76"/>
        <end position="95"/>
    </location>
</feature>
<organism evidence="2 3">
    <name type="scientific">Seminavis robusta</name>
    <dbReference type="NCBI Taxonomy" id="568900"/>
    <lineage>
        <taxon>Eukaryota</taxon>
        <taxon>Sar</taxon>
        <taxon>Stramenopiles</taxon>
        <taxon>Ochrophyta</taxon>
        <taxon>Bacillariophyta</taxon>
        <taxon>Bacillariophyceae</taxon>
        <taxon>Bacillariophycidae</taxon>
        <taxon>Naviculales</taxon>
        <taxon>Naviculaceae</taxon>
        <taxon>Seminavis</taxon>
    </lineage>
</organism>
<protein>
    <submittedName>
        <fullName evidence="2">Uncharacterized protein</fullName>
    </submittedName>
</protein>
<dbReference type="AlphaFoldDB" id="A0A9N8HH49"/>
<keyword evidence="1" id="KW-0472">Membrane</keyword>
<evidence type="ECO:0000313" key="2">
    <source>
        <dbReference type="EMBL" id="CAB9510313.1"/>
    </source>
</evidence>
<keyword evidence="1" id="KW-1133">Transmembrane helix</keyword>
<evidence type="ECO:0000256" key="1">
    <source>
        <dbReference type="SAM" id="Phobius"/>
    </source>
</evidence>
<name>A0A9N8HH49_9STRA</name>
<sequence length="112" mass="12802">MWETTAKSSLSIDSKHRQGMKQQGKDALYAIQYRSCSCCGAAAGQKEIELQDFRLAKVIVVAQHDVLPYRTTNSTWMVNAFLFLSVIGTVQYRWWTESSHFYYEPVCLHTGS</sequence>
<keyword evidence="3" id="KW-1185">Reference proteome</keyword>
<comment type="caution">
    <text evidence="2">The sequence shown here is derived from an EMBL/GenBank/DDBJ whole genome shotgun (WGS) entry which is preliminary data.</text>
</comment>
<proteinExistence type="predicted"/>
<reference evidence="2" key="1">
    <citation type="submission" date="2020-06" db="EMBL/GenBank/DDBJ databases">
        <authorList>
            <consortium name="Plant Systems Biology data submission"/>
        </authorList>
    </citation>
    <scope>NUCLEOTIDE SEQUENCE</scope>
    <source>
        <strain evidence="2">D6</strain>
    </source>
</reference>
<evidence type="ECO:0000313" key="3">
    <source>
        <dbReference type="Proteomes" id="UP001153069"/>
    </source>
</evidence>
<accession>A0A9N8HH49</accession>
<gene>
    <name evidence="2" type="ORF">SEMRO_431_G353701.1</name>
</gene>
<dbReference type="Proteomes" id="UP001153069">
    <property type="component" value="Unassembled WGS sequence"/>
</dbReference>
<keyword evidence="1" id="KW-0812">Transmembrane</keyword>